<dbReference type="InterPro" id="IPR043502">
    <property type="entry name" value="DNA/RNA_pol_sf"/>
</dbReference>
<dbReference type="InterPro" id="IPR043128">
    <property type="entry name" value="Rev_trsase/Diguanyl_cyclase"/>
</dbReference>
<protein>
    <recommendedName>
        <fullName evidence="5">DNA polymerase IV</fullName>
        <shortName evidence="5">Pol IV</shortName>
        <ecNumber evidence="5">2.7.7.7</ecNumber>
    </recommendedName>
</protein>
<evidence type="ECO:0000313" key="9">
    <source>
        <dbReference type="Proteomes" id="UP000706926"/>
    </source>
</evidence>
<keyword evidence="4 5" id="KW-0239">DNA-directed DNA polymerase</keyword>
<comment type="function">
    <text evidence="5">Poorly processive, error-prone DNA polymerase involved in untargeted mutagenesis. Copies undamaged DNA at stalled replication forks, which arise in vivo from mismatched or misaligned primer ends. These misaligned primers can be extended by PolIV. Exhibits no 3'-5' exonuclease (proofreading) activity. May be involved in translesional synthesis, in conjunction with the beta clamp from PolIII.</text>
</comment>
<evidence type="ECO:0000313" key="8">
    <source>
        <dbReference type="EMBL" id="MBP1894355.1"/>
    </source>
</evidence>
<accession>A0ABS4FDM8</accession>
<evidence type="ECO:0000256" key="1">
    <source>
        <dbReference type="ARBA" id="ARBA00010945"/>
    </source>
</evidence>
<dbReference type="SUPFAM" id="SSF100879">
    <property type="entry name" value="Lesion bypass DNA polymerase (Y-family), little finger domain"/>
    <property type="match status" value="1"/>
</dbReference>
<feature type="region of interest" description="Disordered" evidence="6">
    <location>
        <begin position="403"/>
        <end position="433"/>
    </location>
</feature>
<dbReference type="InterPro" id="IPR050116">
    <property type="entry name" value="DNA_polymerase-Y"/>
</dbReference>
<comment type="subcellular location">
    <subcellularLocation>
        <location evidence="5">Cytoplasm</location>
    </subcellularLocation>
</comment>
<evidence type="ECO:0000256" key="4">
    <source>
        <dbReference type="ARBA" id="ARBA00022932"/>
    </source>
</evidence>
<dbReference type="Pfam" id="PF00817">
    <property type="entry name" value="IMS"/>
    <property type="match status" value="1"/>
</dbReference>
<dbReference type="NCBIfam" id="NF002492">
    <property type="entry name" value="PRK01810.1"/>
    <property type="match status" value="1"/>
</dbReference>
<evidence type="ECO:0000256" key="6">
    <source>
        <dbReference type="SAM" id="MobiDB-lite"/>
    </source>
</evidence>
<feature type="binding site" evidence="5">
    <location>
        <position position="116"/>
    </location>
    <ligand>
        <name>Mg(2+)</name>
        <dbReference type="ChEBI" id="CHEBI:18420"/>
    </ligand>
</feature>
<keyword evidence="5" id="KW-0234">DNA repair</keyword>
<dbReference type="NCBIfam" id="NF002677">
    <property type="entry name" value="PRK02406.1"/>
    <property type="match status" value="1"/>
</dbReference>
<name>A0ABS4FDM8_9BACL</name>
<keyword evidence="5" id="KW-0479">Metal-binding</keyword>
<dbReference type="HAMAP" id="MF_01113">
    <property type="entry name" value="DNApol_IV"/>
    <property type="match status" value="1"/>
</dbReference>
<dbReference type="PROSITE" id="PS50173">
    <property type="entry name" value="UMUC"/>
    <property type="match status" value="1"/>
</dbReference>
<evidence type="ECO:0000256" key="3">
    <source>
        <dbReference type="ARBA" id="ARBA00022695"/>
    </source>
</evidence>
<feature type="site" description="Substrate discrimination" evidence="5">
    <location>
        <position position="24"/>
    </location>
</feature>
<dbReference type="NCBIfam" id="NF002848">
    <property type="entry name" value="PRK03103.1"/>
    <property type="match status" value="1"/>
</dbReference>
<evidence type="ECO:0000256" key="5">
    <source>
        <dbReference type="HAMAP-Rule" id="MF_01113"/>
    </source>
</evidence>
<dbReference type="InterPro" id="IPR024728">
    <property type="entry name" value="PolY_HhH_motif"/>
</dbReference>
<keyword evidence="5" id="KW-0963">Cytoplasm</keyword>
<dbReference type="GO" id="GO:0003887">
    <property type="term" value="F:DNA-directed DNA polymerase activity"/>
    <property type="evidence" value="ECO:0007669"/>
    <property type="project" value="UniProtKB-EC"/>
</dbReference>
<dbReference type="CDD" id="cd03586">
    <property type="entry name" value="PolY_Pol_IV_kappa"/>
    <property type="match status" value="1"/>
</dbReference>
<dbReference type="InterPro" id="IPR022880">
    <property type="entry name" value="DNApol_IV"/>
</dbReference>
<evidence type="ECO:0000259" key="7">
    <source>
        <dbReference type="PROSITE" id="PS50173"/>
    </source>
</evidence>
<keyword evidence="9" id="KW-1185">Reference proteome</keyword>
<dbReference type="SUPFAM" id="SSF56672">
    <property type="entry name" value="DNA/RNA polymerases"/>
    <property type="match status" value="1"/>
</dbReference>
<keyword evidence="5" id="KW-0235">DNA replication</keyword>
<dbReference type="InterPro" id="IPR017961">
    <property type="entry name" value="DNA_pol_Y-fam_little_finger"/>
</dbReference>
<evidence type="ECO:0000256" key="2">
    <source>
        <dbReference type="ARBA" id="ARBA00022457"/>
    </source>
</evidence>
<dbReference type="GeneID" id="95405400"/>
<keyword evidence="5" id="KW-0238">DNA-binding</keyword>
<dbReference type="Gene3D" id="1.10.150.20">
    <property type="entry name" value="5' to 3' exonuclease, C-terminal subdomain"/>
    <property type="match status" value="1"/>
</dbReference>
<comment type="caution">
    <text evidence="8">The sequence shown here is derived from an EMBL/GenBank/DDBJ whole genome shotgun (WGS) entry which is preliminary data.</text>
</comment>
<dbReference type="Proteomes" id="UP000706926">
    <property type="component" value="Unassembled WGS sequence"/>
</dbReference>
<dbReference type="InterPro" id="IPR036775">
    <property type="entry name" value="DNA_pol_Y-fam_lit_finger_sf"/>
</dbReference>
<dbReference type="Gene3D" id="3.40.1170.60">
    <property type="match status" value="1"/>
</dbReference>
<sequence length="433" mass="48627">MGHIDDYYPASGRVILHVDMNAFYCSVHEAEEPELYRGKPTAVAGSVELRKGVIVTCSYAARALGIRTGMNVRQALRLYPDLIIIQPDFHLYRKYSNAFMNIAYAYTPLLEATSIDECYLDITGSKQFGTPLDIAKEIQERIREELSLPCSVGIAPNKLLAKMASDMKKPSGLSVLRIRDVPNVLWGKPCAELFGIGRKTAEKLRKLNILTIGDLAKADEHLLTSAFGVTGAWMKRAANGIDHSPVVAEREQSKSIGHTTTLPQDVTSSDEAKRVLLNLSDQVARRLRRKGLMASGIQITLRTPDMKTITRSKQLSVPTENTEDIYREACVLYDRHWKQERPLRLLGVTLQQLARKEEAAIQLDLFDYEKQPKKESLTRVMDELRNKFGESAVLTAGMLGDDPSSLIRDHKRRGTSLQMDFAREHGQSRNNED</sequence>
<proteinExistence type="inferred from homology"/>
<feature type="compositionally biased region" description="Basic and acidic residues" evidence="6">
    <location>
        <begin position="421"/>
        <end position="433"/>
    </location>
</feature>
<keyword evidence="3 5" id="KW-0548">Nucleotidyltransferase</keyword>
<dbReference type="Pfam" id="PF11798">
    <property type="entry name" value="IMS_HHH"/>
    <property type="match status" value="1"/>
</dbReference>
<dbReference type="EMBL" id="JAGGKI010000008">
    <property type="protein sequence ID" value="MBP1894355.1"/>
    <property type="molecule type" value="Genomic_DNA"/>
</dbReference>
<dbReference type="Pfam" id="PF11799">
    <property type="entry name" value="IMS_C"/>
    <property type="match status" value="1"/>
</dbReference>
<comment type="catalytic activity">
    <reaction evidence="5">
        <text>DNA(n) + a 2'-deoxyribonucleoside 5'-triphosphate = DNA(n+1) + diphosphate</text>
        <dbReference type="Rhea" id="RHEA:22508"/>
        <dbReference type="Rhea" id="RHEA-COMP:17339"/>
        <dbReference type="Rhea" id="RHEA-COMP:17340"/>
        <dbReference type="ChEBI" id="CHEBI:33019"/>
        <dbReference type="ChEBI" id="CHEBI:61560"/>
        <dbReference type="ChEBI" id="CHEBI:173112"/>
        <dbReference type="EC" id="2.7.7.7"/>
    </reaction>
</comment>
<comment type="cofactor">
    <cofactor evidence="5">
        <name>Mg(2+)</name>
        <dbReference type="ChEBI" id="CHEBI:18420"/>
    </cofactor>
    <text evidence="5">Binds 2 magnesium ions per subunit.</text>
</comment>
<dbReference type="Gene3D" id="3.30.70.270">
    <property type="match status" value="1"/>
</dbReference>
<keyword evidence="5 8" id="KW-0808">Transferase</keyword>
<dbReference type="PANTHER" id="PTHR11076">
    <property type="entry name" value="DNA REPAIR POLYMERASE UMUC / TRANSFERASE FAMILY MEMBER"/>
    <property type="match status" value="1"/>
</dbReference>
<keyword evidence="5" id="KW-0460">Magnesium</keyword>
<feature type="domain" description="UmuC" evidence="7">
    <location>
        <begin position="15"/>
        <end position="197"/>
    </location>
</feature>
<dbReference type="RefSeq" id="WP_007127714.1">
    <property type="nucleotide sequence ID" value="NZ_CP139098.1"/>
</dbReference>
<comment type="subunit">
    <text evidence="5">Monomer.</text>
</comment>
<dbReference type="EC" id="2.7.7.7" evidence="5"/>
<feature type="binding site" evidence="5">
    <location>
        <position position="19"/>
    </location>
    <ligand>
        <name>Mg(2+)</name>
        <dbReference type="ChEBI" id="CHEBI:18420"/>
    </ligand>
</feature>
<feature type="active site" evidence="5">
    <location>
        <position position="117"/>
    </location>
</feature>
<keyword evidence="2 5" id="KW-0515">Mutator protein</keyword>
<organism evidence="8 9">
    <name type="scientific">Paenibacillus lactis</name>
    <dbReference type="NCBI Taxonomy" id="228574"/>
    <lineage>
        <taxon>Bacteria</taxon>
        <taxon>Bacillati</taxon>
        <taxon>Bacillota</taxon>
        <taxon>Bacilli</taxon>
        <taxon>Bacillales</taxon>
        <taxon>Paenibacillaceae</taxon>
        <taxon>Paenibacillus</taxon>
    </lineage>
</organism>
<dbReference type="InterPro" id="IPR001126">
    <property type="entry name" value="UmuC"/>
</dbReference>
<dbReference type="PANTHER" id="PTHR11076:SF33">
    <property type="entry name" value="DNA POLYMERASE KAPPA"/>
    <property type="match status" value="1"/>
</dbReference>
<dbReference type="Gene3D" id="3.30.1490.100">
    <property type="entry name" value="DNA polymerase, Y-family, little finger domain"/>
    <property type="match status" value="1"/>
</dbReference>
<keyword evidence="5" id="KW-0227">DNA damage</keyword>
<reference evidence="8 9" key="1">
    <citation type="submission" date="2021-03" db="EMBL/GenBank/DDBJ databases">
        <title>Genomic Encyclopedia of Type Strains, Phase IV (KMG-IV): sequencing the most valuable type-strain genomes for metagenomic binning, comparative biology and taxonomic classification.</title>
        <authorList>
            <person name="Goeker M."/>
        </authorList>
    </citation>
    <scope>NUCLEOTIDE SEQUENCE [LARGE SCALE GENOMIC DNA]</scope>
    <source>
        <strain evidence="8 9">DSM 15596</strain>
    </source>
</reference>
<gene>
    <name evidence="5" type="primary">dinB</name>
    <name evidence="8" type="ORF">J2Z18_003458</name>
</gene>
<comment type="similarity">
    <text evidence="1 5">Belongs to the DNA polymerase type-Y family.</text>
</comment>